<evidence type="ECO:0000313" key="3">
    <source>
        <dbReference type="RefSeq" id="XP_013383068.1"/>
    </source>
</evidence>
<dbReference type="Gene3D" id="1.10.533.10">
    <property type="entry name" value="Death Domain, Fas"/>
    <property type="match status" value="1"/>
</dbReference>
<dbReference type="InParanoid" id="A0A1S3HAN4"/>
<reference evidence="3" key="2">
    <citation type="submission" date="2025-08" db="UniProtKB">
        <authorList>
            <consortium name="RefSeq"/>
        </authorList>
    </citation>
    <scope>IDENTIFICATION</scope>
</reference>
<keyword evidence="2" id="KW-1185">Reference proteome</keyword>
<evidence type="ECO:0000256" key="1">
    <source>
        <dbReference type="SAM" id="MobiDB-lite"/>
    </source>
</evidence>
<dbReference type="AlphaFoldDB" id="A0A1S3HAN4"/>
<evidence type="ECO:0000313" key="2">
    <source>
        <dbReference type="Proteomes" id="UP000085678"/>
    </source>
</evidence>
<name>A0A1S3HAN4_LINAN</name>
<dbReference type="Proteomes" id="UP000085678">
    <property type="component" value="Unplaced"/>
</dbReference>
<organism evidence="2 3">
    <name type="scientific">Lingula anatina</name>
    <name type="common">Brachiopod</name>
    <name type="synonym">Lingula unguis</name>
    <dbReference type="NCBI Taxonomy" id="7574"/>
    <lineage>
        <taxon>Eukaryota</taxon>
        <taxon>Metazoa</taxon>
        <taxon>Spiralia</taxon>
        <taxon>Lophotrochozoa</taxon>
        <taxon>Brachiopoda</taxon>
        <taxon>Linguliformea</taxon>
        <taxon>Lingulata</taxon>
        <taxon>Lingulida</taxon>
        <taxon>Linguloidea</taxon>
        <taxon>Lingulidae</taxon>
        <taxon>Lingula</taxon>
    </lineage>
</organism>
<proteinExistence type="predicted"/>
<feature type="compositionally biased region" description="Basic and acidic residues" evidence="1">
    <location>
        <begin position="123"/>
        <end position="134"/>
    </location>
</feature>
<dbReference type="InterPro" id="IPR011029">
    <property type="entry name" value="DEATH-like_dom_sf"/>
</dbReference>
<accession>A0A1S3HAN4</accession>
<dbReference type="KEGG" id="lak:106153618"/>
<feature type="region of interest" description="Disordered" evidence="1">
    <location>
        <begin position="93"/>
        <end position="141"/>
    </location>
</feature>
<reference evidence="3" key="1">
    <citation type="journal article" date="2015" name="Nat. Commun.">
        <title>The Lingula genome provides insights into brachiopod evolution and the origin of phosphate biomineralization.</title>
        <authorList>
            <person name="Luo Y.J."/>
            <person name="Takeuchi T."/>
            <person name="Koyanagi R."/>
            <person name="Yamada L."/>
            <person name="Kanda M."/>
            <person name="Khalturina M."/>
            <person name="Fujie M."/>
            <person name="Yamasaki S.I."/>
            <person name="Endo K."/>
            <person name="Satoh N."/>
        </authorList>
    </citation>
    <scope>NUCLEOTIDE SEQUENCE</scope>
</reference>
<dbReference type="SUPFAM" id="SSF47986">
    <property type="entry name" value="DEATH domain"/>
    <property type="match status" value="1"/>
</dbReference>
<feature type="non-terminal residue" evidence="3">
    <location>
        <position position="141"/>
    </location>
</feature>
<dbReference type="RefSeq" id="XP_013383068.1">
    <property type="nucleotide sequence ID" value="XM_013527614.1"/>
</dbReference>
<feature type="compositionally biased region" description="Basic and acidic residues" evidence="1">
    <location>
        <begin position="93"/>
        <end position="107"/>
    </location>
</feature>
<gene>
    <name evidence="3" type="primary">LOC106153618</name>
</gene>
<sequence>MASAAGIHSLLTIRLKNEITEDQLKLIKHCFTRKIGAGRIENMDTLDLLNELNNRMIISEGKYYKLRKVFKKVGLEKLNRQLDKAEKRIQEIKSGKANGKNEVKEDLSSSESDEGACGGSEEQTDKSWSGDEILRVAPEAG</sequence>
<protein>
    <submittedName>
        <fullName evidence="3">Uncharacterized protein LOC106153618</fullName>
    </submittedName>
</protein>
<dbReference type="GeneID" id="106153618"/>